<feature type="domain" description="Cation efflux protein transmembrane" evidence="10">
    <location>
        <begin position="27"/>
        <end position="213"/>
    </location>
</feature>
<evidence type="ECO:0000256" key="2">
    <source>
        <dbReference type="ARBA" id="ARBA00008873"/>
    </source>
</evidence>
<keyword evidence="5" id="KW-0864">Zinc transport</keyword>
<dbReference type="InterPro" id="IPR058533">
    <property type="entry name" value="Cation_efflux_TM"/>
</dbReference>
<comment type="subcellular location">
    <subcellularLocation>
        <location evidence="1">Membrane</location>
        <topology evidence="1">Multi-pass membrane protein</topology>
    </subcellularLocation>
</comment>
<comment type="similarity">
    <text evidence="2">Belongs to the cation diffusion facilitator (CDF) transporter (TC 2.A.4) family. SLC30A subfamily.</text>
</comment>
<dbReference type="AlphaFoldDB" id="A0A4Z0PPP1"/>
<reference evidence="12 13" key="1">
    <citation type="submission" date="2019-04" db="EMBL/GenBank/DDBJ databases">
        <authorList>
            <person name="Feng G."/>
            <person name="Zhang J."/>
            <person name="Zhu H."/>
        </authorList>
    </citation>
    <scope>NUCLEOTIDE SEQUENCE [LARGE SCALE GENOMIC DNA]</scope>
    <source>
        <strain evidence="12 13">JCM 17223</strain>
    </source>
</reference>
<keyword evidence="7" id="KW-0406">Ion transport</keyword>
<feature type="transmembrane region" description="Helical" evidence="9">
    <location>
        <begin position="167"/>
        <end position="185"/>
    </location>
</feature>
<dbReference type="Proteomes" id="UP000297739">
    <property type="component" value="Unassembled WGS sequence"/>
</dbReference>
<sequence length="321" mass="34065">MASSHAHDHSGHHHTHAPAEFGRAFAVGIVLNIAFVIAEVIGGLWANSSALLSDAGHNLSDVLSLALAWGATLLASRQSSARYTYGYKSITIQAALVNAALLYGALGAILWETIDHLRHPEPVNGTMVMLLAGLGIVVNGFTAWLFSSGQKGDVNVRGAYLHMLTDALVSAGVVVGGGLVLWTGWRWLDPAIGFAILTLIGYSSWGLLRETVQLSLQAVPAGIDLDKVRAFLLAQPGVTDVHDLHVWPLSTQETALTAHLVRPSGSANSNNFLQKLQHDLVHEFQIGHCTVQIEHDTAVAGHHGCCDLETAVVAPTSGKSQ</sequence>
<keyword evidence="4 9" id="KW-0812">Transmembrane</keyword>
<keyword evidence="5" id="KW-0862">Zinc</keyword>
<evidence type="ECO:0000256" key="4">
    <source>
        <dbReference type="ARBA" id="ARBA00022692"/>
    </source>
</evidence>
<dbReference type="Pfam" id="PF01545">
    <property type="entry name" value="Cation_efflux"/>
    <property type="match status" value="1"/>
</dbReference>
<dbReference type="InterPro" id="IPR027470">
    <property type="entry name" value="Cation_efflux_CTD"/>
</dbReference>
<gene>
    <name evidence="12" type="ORF">E5J99_02510</name>
</gene>
<evidence type="ECO:0000256" key="5">
    <source>
        <dbReference type="ARBA" id="ARBA00022906"/>
    </source>
</evidence>
<organism evidence="12 13">
    <name type="scientific">Hymenobacter elongatus</name>
    <dbReference type="NCBI Taxonomy" id="877208"/>
    <lineage>
        <taxon>Bacteria</taxon>
        <taxon>Pseudomonadati</taxon>
        <taxon>Bacteroidota</taxon>
        <taxon>Cytophagia</taxon>
        <taxon>Cytophagales</taxon>
        <taxon>Hymenobacteraceae</taxon>
        <taxon>Hymenobacter</taxon>
    </lineage>
</organism>
<dbReference type="SUPFAM" id="SSF161111">
    <property type="entry name" value="Cation efflux protein transmembrane domain-like"/>
    <property type="match status" value="1"/>
</dbReference>
<dbReference type="RefSeq" id="WP_135496139.1">
    <property type="nucleotide sequence ID" value="NZ_SRLD01000003.1"/>
</dbReference>
<evidence type="ECO:0000259" key="11">
    <source>
        <dbReference type="Pfam" id="PF16916"/>
    </source>
</evidence>
<dbReference type="GO" id="GO:0005385">
    <property type="term" value="F:zinc ion transmembrane transporter activity"/>
    <property type="evidence" value="ECO:0007669"/>
    <property type="project" value="TreeGrafter"/>
</dbReference>
<evidence type="ECO:0000256" key="9">
    <source>
        <dbReference type="SAM" id="Phobius"/>
    </source>
</evidence>
<comment type="caution">
    <text evidence="12">The sequence shown here is derived from an EMBL/GenBank/DDBJ whole genome shotgun (WGS) entry which is preliminary data.</text>
</comment>
<dbReference type="PANTHER" id="PTHR11562:SF17">
    <property type="entry name" value="RE54080P-RELATED"/>
    <property type="match status" value="1"/>
</dbReference>
<feature type="transmembrane region" description="Helical" evidence="9">
    <location>
        <begin position="191"/>
        <end position="208"/>
    </location>
</feature>
<feature type="domain" description="Cation efflux protein cytoplasmic" evidence="11">
    <location>
        <begin position="221"/>
        <end position="295"/>
    </location>
</feature>
<evidence type="ECO:0000259" key="10">
    <source>
        <dbReference type="Pfam" id="PF01545"/>
    </source>
</evidence>
<dbReference type="PANTHER" id="PTHR11562">
    <property type="entry name" value="CATION EFFLUX PROTEIN/ ZINC TRANSPORTER"/>
    <property type="match status" value="1"/>
</dbReference>
<dbReference type="EMBL" id="SRLD01000003">
    <property type="protein sequence ID" value="TGE19650.1"/>
    <property type="molecule type" value="Genomic_DNA"/>
</dbReference>
<keyword evidence="13" id="KW-1185">Reference proteome</keyword>
<evidence type="ECO:0000313" key="13">
    <source>
        <dbReference type="Proteomes" id="UP000297739"/>
    </source>
</evidence>
<evidence type="ECO:0000256" key="3">
    <source>
        <dbReference type="ARBA" id="ARBA00022448"/>
    </source>
</evidence>
<dbReference type="InterPro" id="IPR027469">
    <property type="entry name" value="Cation_efflux_TMD_sf"/>
</dbReference>
<feature type="transmembrane region" description="Helical" evidence="9">
    <location>
        <begin position="21"/>
        <end position="46"/>
    </location>
</feature>
<dbReference type="InterPro" id="IPR036837">
    <property type="entry name" value="Cation_efflux_CTD_sf"/>
</dbReference>
<dbReference type="GO" id="GO:0005886">
    <property type="term" value="C:plasma membrane"/>
    <property type="evidence" value="ECO:0007669"/>
    <property type="project" value="TreeGrafter"/>
</dbReference>
<protein>
    <submittedName>
        <fullName evidence="12">Cation transporter</fullName>
    </submittedName>
</protein>
<evidence type="ECO:0000313" key="12">
    <source>
        <dbReference type="EMBL" id="TGE19650.1"/>
    </source>
</evidence>
<dbReference type="SUPFAM" id="SSF160240">
    <property type="entry name" value="Cation efflux protein cytoplasmic domain-like"/>
    <property type="match status" value="1"/>
</dbReference>
<dbReference type="OrthoDB" id="9809646at2"/>
<name>A0A4Z0PPP1_9BACT</name>
<accession>A0A4Z0PPP1</accession>
<feature type="transmembrane region" description="Helical" evidence="9">
    <location>
        <begin position="126"/>
        <end position="146"/>
    </location>
</feature>
<dbReference type="NCBIfam" id="TIGR01297">
    <property type="entry name" value="CDF"/>
    <property type="match status" value="1"/>
</dbReference>
<dbReference type="InterPro" id="IPR002524">
    <property type="entry name" value="Cation_efflux"/>
</dbReference>
<keyword evidence="8 9" id="KW-0472">Membrane</keyword>
<feature type="transmembrane region" description="Helical" evidence="9">
    <location>
        <begin position="95"/>
        <end position="114"/>
    </location>
</feature>
<feature type="transmembrane region" description="Helical" evidence="9">
    <location>
        <begin position="58"/>
        <end position="75"/>
    </location>
</feature>
<evidence type="ECO:0000256" key="1">
    <source>
        <dbReference type="ARBA" id="ARBA00004141"/>
    </source>
</evidence>
<keyword evidence="3" id="KW-0813">Transport</keyword>
<dbReference type="InterPro" id="IPR050681">
    <property type="entry name" value="CDF/SLC30A"/>
</dbReference>
<evidence type="ECO:0000256" key="8">
    <source>
        <dbReference type="ARBA" id="ARBA00023136"/>
    </source>
</evidence>
<dbReference type="Pfam" id="PF16916">
    <property type="entry name" value="ZT_dimer"/>
    <property type="match status" value="1"/>
</dbReference>
<evidence type="ECO:0000256" key="6">
    <source>
        <dbReference type="ARBA" id="ARBA00022989"/>
    </source>
</evidence>
<proteinExistence type="inferred from homology"/>
<evidence type="ECO:0000256" key="7">
    <source>
        <dbReference type="ARBA" id="ARBA00023065"/>
    </source>
</evidence>
<dbReference type="Gene3D" id="1.20.1510.10">
    <property type="entry name" value="Cation efflux protein transmembrane domain"/>
    <property type="match status" value="1"/>
</dbReference>
<keyword evidence="6 9" id="KW-1133">Transmembrane helix</keyword>